<organism evidence="2 3">
    <name type="scientific">Sphingomonas canadensis</name>
    <dbReference type="NCBI Taxonomy" id="1219257"/>
    <lineage>
        <taxon>Bacteria</taxon>
        <taxon>Pseudomonadati</taxon>
        <taxon>Pseudomonadota</taxon>
        <taxon>Alphaproteobacteria</taxon>
        <taxon>Sphingomonadales</taxon>
        <taxon>Sphingomonadaceae</taxon>
        <taxon>Sphingomonas</taxon>
    </lineage>
</organism>
<dbReference type="RefSeq" id="WP_264943093.1">
    <property type="nucleotide sequence ID" value="NZ_JAPDRA010000002.1"/>
</dbReference>
<keyword evidence="3" id="KW-1185">Reference proteome</keyword>
<name>A0ABW3H4P6_9SPHN</name>
<comment type="caution">
    <text evidence="2">The sequence shown here is derived from an EMBL/GenBank/DDBJ whole genome shotgun (WGS) entry which is preliminary data.</text>
</comment>
<keyword evidence="1" id="KW-0732">Signal</keyword>
<evidence type="ECO:0000313" key="2">
    <source>
        <dbReference type="EMBL" id="MFD0946122.1"/>
    </source>
</evidence>
<evidence type="ECO:0000256" key="1">
    <source>
        <dbReference type="SAM" id="SignalP"/>
    </source>
</evidence>
<feature type="signal peptide" evidence="1">
    <location>
        <begin position="1"/>
        <end position="25"/>
    </location>
</feature>
<reference evidence="3" key="1">
    <citation type="journal article" date="2019" name="Int. J. Syst. Evol. Microbiol.">
        <title>The Global Catalogue of Microorganisms (GCM) 10K type strain sequencing project: providing services to taxonomists for standard genome sequencing and annotation.</title>
        <authorList>
            <consortium name="The Broad Institute Genomics Platform"/>
            <consortium name="The Broad Institute Genome Sequencing Center for Infectious Disease"/>
            <person name="Wu L."/>
            <person name="Ma J."/>
        </authorList>
    </citation>
    <scope>NUCLEOTIDE SEQUENCE [LARGE SCALE GENOMIC DNA]</scope>
    <source>
        <strain evidence="3">CCUG 62982</strain>
    </source>
</reference>
<dbReference type="EMBL" id="JBHTJG010000002">
    <property type="protein sequence ID" value="MFD0946122.1"/>
    <property type="molecule type" value="Genomic_DNA"/>
</dbReference>
<dbReference type="Proteomes" id="UP001596977">
    <property type="component" value="Unassembled WGS sequence"/>
</dbReference>
<protein>
    <recommendedName>
        <fullName evidence="4">Lipoprotein</fullName>
    </recommendedName>
</protein>
<feature type="chain" id="PRO_5046911916" description="Lipoprotein" evidence="1">
    <location>
        <begin position="26"/>
        <end position="194"/>
    </location>
</feature>
<evidence type="ECO:0008006" key="4">
    <source>
        <dbReference type="Google" id="ProtNLM"/>
    </source>
</evidence>
<evidence type="ECO:0000313" key="3">
    <source>
        <dbReference type="Proteomes" id="UP001596977"/>
    </source>
</evidence>
<gene>
    <name evidence="2" type="ORF">ACFQ1E_07230</name>
</gene>
<sequence>MRNLSILTPLLAAGLAACGGGGAPAGNGAAPANAAAPAATPAAAAAAPAAAPAAGTPFAKVGDWEIEKLASGCSAMVLTGSEEGVRLESNATEFKIGFSGLGSAADNAPMKVSYWFGTAREGVLEATAALVPDSNGFEWRTIVEKVADMPSTDGFANSGQVNFAYQVDGKEHVQVIPLRQSHDAVGKLIACSQG</sequence>
<dbReference type="PROSITE" id="PS51257">
    <property type="entry name" value="PROKAR_LIPOPROTEIN"/>
    <property type="match status" value="1"/>
</dbReference>
<accession>A0ABW3H4P6</accession>
<proteinExistence type="predicted"/>